<name>A0A919SXP3_9ACTN</name>
<dbReference type="Pfam" id="PF20341">
    <property type="entry name" value="DUF6636"/>
    <property type="match status" value="1"/>
</dbReference>
<dbReference type="Proteomes" id="UP000680865">
    <property type="component" value="Unassembled WGS sequence"/>
</dbReference>
<dbReference type="InterPro" id="IPR046576">
    <property type="entry name" value="DUF6636"/>
</dbReference>
<protein>
    <submittedName>
        <fullName evidence="1">Uncharacterized protein</fullName>
    </submittedName>
</protein>
<organism evidence="1 2">
    <name type="scientific">Winogradskya consettensis</name>
    <dbReference type="NCBI Taxonomy" id="113560"/>
    <lineage>
        <taxon>Bacteria</taxon>
        <taxon>Bacillati</taxon>
        <taxon>Actinomycetota</taxon>
        <taxon>Actinomycetes</taxon>
        <taxon>Micromonosporales</taxon>
        <taxon>Micromonosporaceae</taxon>
        <taxon>Winogradskya</taxon>
    </lineage>
</organism>
<evidence type="ECO:0000313" key="1">
    <source>
        <dbReference type="EMBL" id="GIM80255.1"/>
    </source>
</evidence>
<sequence length="116" mass="12236">MGDAPSGGFTMPSGNIGCYLTATQARCDINRKSWLPPSKPPDCDLAYGFALTVADADASFLCAGDSVLQSAGPILGYGQSRQAGNLRCTSEPKAVKCENVVSGHGFTLAREQYDLW</sequence>
<gene>
    <name evidence="1" type="ORF">Aco04nite_69770</name>
</gene>
<accession>A0A919SXP3</accession>
<proteinExistence type="predicted"/>
<reference evidence="1" key="1">
    <citation type="submission" date="2021-03" db="EMBL/GenBank/DDBJ databases">
        <title>Whole genome shotgun sequence of Actinoplanes consettensis NBRC 14913.</title>
        <authorList>
            <person name="Komaki H."/>
            <person name="Tamura T."/>
        </authorList>
    </citation>
    <scope>NUCLEOTIDE SEQUENCE</scope>
    <source>
        <strain evidence="1">NBRC 14913</strain>
    </source>
</reference>
<evidence type="ECO:0000313" key="2">
    <source>
        <dbReference type="Proteomes" id="UP000680865"/>
    </source>
</evidence>
<comment type="caution">
    <text evidence="1">The sequence shown here is derived from an EMBL/GenBank/DDBJ whole genome shotgun (WGS) entry which is preliminary data.</text>
</comment>
<dbReference type="EMBL" id="BOQP01000042">
    <property type="protein sequence ID" value="GIM80255.1"/>
    <property type="molecule type" value="Genomic_DNA"/>
</dbReference>
<keyword evidence="2" id="KW-1185">Reference proteome</keyword>
<dbReference type="AlphaFoldDB" id="A0A919SXP3"/>